<proteinExistence type="predicted"/>
<dbReference type="EMBL" id="VHII01000023">
    <property type="protein sequence ID" value="KAF1372434.1"/>
    <property type="molecule type" value="Genomic_DNA"/>
</dbReference>
<name>A0A6A5E8U7_PERFL</name>
<organism evidence="1 2">
    <name type="scientific">Perca fluviatilis</name>
    <name type="common">European perch</name>
    <dbReference type="NCBI Taxonomy" id="8168"/>
    <lineage>
        <taxon>Eukaryota</taxon>
        <taxon>Metazoa</taxon>
        <taxon>Chordata</taxon>
        <taxon>Craniata</taxon>
        <taxon>Vertebrata</taxon>
        <taxon>Euteleostomi</taxon>
        <taxon>Actinopterygii</taxon>
        <taxon>Neopterygii</taxon>
        <taxon>Teleostei</taxon>
        <taxon>Neoteleostei</taxon>
        <taxon>Acanthomorphata</taxon>
        <taxon>Eupercaria</taxon>
        <taxon>Perciformes</taxon>
        <taxon>Percoidei</taxon>
        <taxon>Percidae</taxon>
        <taxon>Percinae</taxon>
        <taxon>Perca</taxon>
    </lineage>
</organism>
<dbReference type="AlphaFoldDB" id="A0A6A5E8U7"/>
<keyword evidence="2" id="KW-1185">Reference proteome</keyword>
<accession>A0A6A5E8U7</accession>
<gene>
    <name evidence="1" type="ORF">PFLUV_G00265340</name>
</gene>
<protein>
    <submittedName>
        <fullName evidence="1">Uncharacterized protein</fullName>
    </submittedName>
</protein>
<evidence type="ECO:0000313" key="2">
    <source>
        <dbReference type="Proteomes" id="UP000465112"/>
    </source>
</evidence>
<dbReference type="Proteomes" id="UP000465112">
    <property type="component" value="Chromosome 23"/>
</dbReference>
<comment type="caution">
    <text evidence="1">The sequence shown here is derived from an EMBL/GenBank/DDBJ whole genome shotgun (WGS) entry which is preliminary data.</text>
</comment>
<sequence length="69" mass="7848">MLHCKIQLTSLDSFHSCDGQQPQVLSLRDEICTLCARRKKQTTHTVKSKVVSDSSFYCPCMPGIVFFPR</sequence>
<reference evidence="1 2" key="1">
    <citation type="submission" date="2019-06" db="EMBL/GenBank/DDBJ databases">
        <title>A chromosome-scale genome assembly of the European perch, Perca fluviatilis.</title>
        <authorList>
            <person name="Roques C."/>
            <person name="Zahm M."/>
            <person name="Cabau C."/>
            <person name="Klopp C."/>
            <person name="Bouchez O."/>
            <person name="Donnadieu C."/>
            <person name="Kuhl H."/>
            <person name="Gislard M."/>
            <person name="Guendouz S."/>
            <person name="Journot L."/>
            <person name="Haffray P."/>
            <person name="Bestin A."/>
            <person name="Morvezen R."/>
            <person name="Feron R."/>
            <person name="Wen M."/>
            <person name="Jouanno E."/>
            <person name="Herpin A."/>
            <person name="Schartl M."/>
            <person name="Postlethwait J."/>
            <person name="Schaerlinger B."/>
            <person name="Chardard D."/>
            <person name="Lecocq T."/>
            <person name="Poncet C."/>
            <person name="Jaffrelo L."/>
            <person name="Lampietro C."/>
            <person name="Guiguen Y."/>
        </authorList>
    </citation>
    <scope>NUCLEOTIDE SEQUENCE [LARGE SCALE GENOMIC DNA]</scope>
    <source>
        <tissue evidence="1">Blood</tissue>
    </source>
</reference>
<evidence type="ECO:0000313" key="1">
    <source>
        <dbReference type="EMBL" id="KAF1372434.1"/>
    </source>
</evidence>